<feature type="region of interest" description="Disordered" evidence="1">
    <location>
        <begin position="462"/>
        <end position="513"/>
    </location>
</feature>
<dbReference type="PANTHER" id="PTHR10688:SF5">
    <property type="entry name" value="PWWP DOMAIN-CONTAINING PROTEIN 1-RELATED"/>
    <property type="match status" value="1"/>
</dbReference>
<dbReference type="SMART" id="SM00293">
    <property type="entry name" value="PWWP"/>
    <property type="match status" value="1"/>
</dbReference>
<dbReference type="AlphaFoldDB" id="A0AA38Z471"/>
<dbReference type="CDD" id="cd05162">
    <property type="entry name" value="PWWP"/>
    <property type="match status" value="1"/>
</dbReference>
<feature type="compositionally biased region" description="Basic and acidic residues" evidence="1">
    <location>
        <begin position="27"/>
        <end position="40"/>
    </location>
</feature>
<feature type="compositionally biased region" description="Polar residues" evidence="1">
    <location>
        <begin position="492"/>
        <end position="509"/>
    </location>
</feature>
<feature type="region of interest" description="Disordered" evidence="1">
    <location>
        <begin position="1185"/>
        <end position="1220"/>
    </location>
</feature>
<dbReference type="Pfam" id="PF00855">
    <property type="entry name" value="PWWP"/>
    <property type="match status" value="1"/>
</dbReference>
<feature type="compositionally biased region" description="Pro residues" evidence="1">
    <location>
        <begin position="1192"/>
        <end position="1220"/>
    </location>
</feature>
<sequence length="1255" mass="137164">MISVMNNECEFATKSDAVEEPPTTTRVSEDAVDRSGRGTDGEGGGGGGSCMNFGVSDRIGGSPERRLGAVESEGNVRVSEDEISGGVEFENGRSDGVRASLEDDSGGVDREIESRVSSDSGCRKIVDQEMRTEVSEIKDGEGAPREAVDQFDSRSDRKEDALPRADAHELEGGSVSQYESLLSKFDDYVANGMGGAYGMGTSRASSHALEVGEMVWGKVKSHPWWPGHIFNEALADPLVRRTKREGHVLVAFFGDSSYGWFLPDELVPFDANFAEKSRQTTAKTFLKAVEEAVDEVGRRCGLRVVCQCRNPFTFRPRRVPGYFEVDVPDYETGGIYSADQISNARESFQPEDTLSFVKQLALAPRDSDQKNIRWIKNKATVYAYRRAIYEEYDETYAQAFGVQTSRPSHAQLNANRHLYKEPPRAPLSGPLVIAEALGSRKGSTKNLKGKMKKERYLFKRREEPVDFRPHQFNKGQASSSSSLAQTSASISPGQATASIKPGQASSSSTYEDRPSTFAAGDYVFQKRAPSASSQVNATKVESPADFGVSLHMDQALAHSTHDKKDAIWESKDTIVSDVAAGPANMGGSDMVRRGVFSEEIDVVPPLQQDRDQGQIARSELPSPVDAKIPVQNTRIGTDGKVKKAKALKRSMGDLASDSSSQGEKKKKRKKESLMEASANHPLKPMPTGKGGSAVAKLAAQPVQIGSMPRDSQFDHQTKEEGTSASLSSSGVTMAMDGLDDIELKVPELLSDLRDLALNPYHGRERNRPQIVMKFFLAFRSLKYEKSLSLSPPAENEPVEAHAPQSSPSIGASENLLSENVRVLPSVKLQKPPVRPNDPSKAGRKRAPSDRQEGNALKKLKKINDLKSLAAEKKASQKTLETPRGDGKETVAGLAPAPPKPVRQELKPVKQDPKVVKQDPKPFKLDPAKKTEPSARVEEPTMLLMKFPPRTSLPSIAELKARFVRFGPLDHSSTRVFWKSLTCRVVFRYKHDAEAAHRYAVKNNSLFGNVSVKYTLRELEVVAPELPDSGKGRGEDTSSETPQPRDAAAEQRVAPTFVHGQAQQQQQQQQPVVQLKSCLKKPSSDEGGTGSGGRGTSRVKFLLGTGEEGHRGEQTMVANRNFNNHATSIADAGSTSVAALEFNSKNFQKVISPPPFYPPPPSLLPQFSRPPHDIHHTEVGIRHTYSNNNTLTAPPPPPPPANSVPTHLPPFPNTTPAAPPPANPGFNHKMLSLMNRAEDIVTRVKNYYGYMPYHPL</sequence>
<feature type="compositionally biased region" description="Basic and acidic residues" evidence="1">
    <location>
        <begin position="861"/>
        <end position="888"/>
    </location>
</feature>
<dbReference type="InterPro" id="IPR000313">
    <property type="entry name" value="PWWP_dom"/>
</dbReference>
<dbReference type="PANTHER" id="PTHR10688">
    <property type="entry name" value="PWWP DOMAIN-CONTAINING PROTEIN"/>
    <property type="match status" value="1"/>
</dbReference>
<proteinExistence type="predicted"/>
<accession>A0AA38Z471</accession>
<feature type="region of interest" description="Disordered" evidence="1">
    <location>
        <begin position="1024"/>
        <end position="1098"/>
    </location>
</feature>
<evidence type="ECO:0000313" key="4">
    <source>
        <dbReference type="Proteomes" id="UP001168098"/>
    </source>
</evidence>
<dbReference type="Proteomes" id="UP001168098">
    <property type="component" value="Unassembled WGS sequence"/>
</dbReference>
<keyword evidence="4" id="KW-1185">Reference proteome</keyword>
<feature type="region of interest" description="Disordered" evidence="1">
    <location>
        <begin position="823"/>
        <end position="935"/>
    </location>
</feature>
<organism evidence="3 4">
    <name type="scientific">Vitis rotundifolia</name>
    <name type="common">Muscadine grape</name>
    <dbReference type="NCBI Taxonomy" id="103349"/>
    <lineage>
        <taxon>Eukaryota</taxon>
        <taxon>Viridiplantae</taxon>
        <taxon>Streptophyta</taxon>
        <taxon>Embryophyta</taxon>
        <taxon>Tracheophyta</taxon>
        <taxon>Spermatophyta</taxon>
        <taxon>Magnoliopsida</taxon>
        <taxon>eudicotyledons</taxon>
        <taxon>Gunneridae</taxon>
        <taxon>Pentapetalae</taxon>
        <taxon>rosids</taxon>
        <taxon>Vitales</taxon>
        <taxon>Vitaceae</taxon>
        <taxon>Viteae</taxon>
        <taxon>Vitis</taxon>
    </lineage>
</organism>
<feature type="compositionally biased region" description="Basic and acidic residues" evidence="1">
    <location>
        <begin position="107"/>
        <end position="165"/>
    </location>
</feature>
<dbReference type="EMBL" id="JARBHA010000014">
    <property type="protein sequence ID" value="KAJ9681917.1"/>
    <property type="molecule type" value="Genomic_DNA"/>
</dbReference>
<evidence type="ECO:0000313" key="3">
    <source>
        <dbReference type="EMBL" id="KAJ9681917.1"/>
    </source>
</evidence>
<protein>
    <recommendedName>
        <fullName evidence="2">PWWP domain-containing protein</fullName>
    </recommendedName>
</protein>
<gene>
    <name evidence="3" type="ORF">PVL29_018010</name>
</gene>
<feature type="region of interest" description="Disordered" evidence="1">
    <location>
        <begin position="633"/>
        <end position="730"/>
    </location>
</feature>
<feature type="compositionally biased region" description="Basic and acidic residues" evidence="1">
    <location>
        <begin position="711"/>
        <end position="721"/>
    </location>
</feature>
<dbReference type="SUPFAM" id="SSF63748">
    <property type="entry name" value="Tudor/PWWP/MBT"/>
    <property type="match status" value="1"/>
</dbReference>
<feature type="compositionally biased region" description="Low complexity" evidence="1">
    <location>
        <begin position="477"/>
        <end position="491"/>
    </location>
</feature>
<feature type="region of interest" description="Disordered" evidence="1">
    <location>
        <begin position="1"/>
        <end position="165"/>
    </location>
</feature>
<feature type="region of interest" description="Disordered" evidence="1">
    <location>
        <begin position="789"/>
        <end position="811"/>
    </location>
</feature>
<name>A0AA38Z471_VITRO</name>
<dbReference type="InterPro" id="IPR052657">
    <property type="entry name" value="PDP_family_Arabidopsis"/>
</dbReference>
<dbReference type="PROSITE" id="PS50812">
    <property type="entry name" value="PWWP"/>
    <property type="match status" value="1"/>
</dbReference>
<comment type="caution">
    <text evidence="3">The sequence shown here is derived from an EMBL/GenBank/DDBJ whole genome shotgun (WGS) entry which is preliminary data.</text>
</comment>
<feature type="compositionally biased region" description="Low complexity" evidence="1">
    <location>
        <begin position="1060"/>
        <end position="1069"/>
    </location>
</feature>
<dbReference type="Gene3D" id="2.30.30.140">
    <property type="match status" value="1"/>
</dbReference>
<evidence type="ECO:0000256" key="1">
    <source>
        <dbReference type="SAM" id="MobiDB-lite"/>
    </source>
</evidence>
<feature type="domain" description="PWWP" evidence="2">
    <location>
        <begin position="211"/>
        <end position="272"/>
    </location>
</feature>
<evidence type="ECO:0000259" key="2">
    <source>
        <dbReference type="PROSITE" id="PS50812"/>
    </source>
</evidence>
<reference evidence="3 4" key="1">
    <citation type="journal article" date="2023" name="BMC Biotechnol.">
        <title>Vitis rotundifolia cv Carlos genome sequencing.</title>
        <authorList>
            <person name="Huff M."/>
            <person name="Hulse-Kemp A."/>
            <person name="Scheffler B."/>
            <person name="Youngblood R."/>
            <person name="Simpson S."/>
            <person name="Babiker E."/>
            <person name="Staton M."/>
        </authorList>
    </citation>
    <scope>NUCLEOTIDE SEQUENCE [LARGE SCALE GENOMIC DNA]</scope>
    <source>
        <tissue evidence="3">Leaf</tissue>
    </source>
</reference>
<feature type="compositionally biased region" description="Basic and acidic residues" evidence="1">
    <location>
        <begin position="901"/>
        <end position="935"/>
    </location>
</feature>